<feature type="chain" id="PRO_5012668198" evidence="2">
    <location>
        <begin position="19"/>
        <end position="167"/>
    </location>
</feature>
<dbReference type="InterPro" id="IPR050553">
    <property type="entry name" value="Thioredoxin_ResA/DsbE_sf"/>
</dbReference>
<keyword evidence="2" id="KW-0732">Signal</keyword>
<dbReference type="PROSITE" id="PS00194">
    <property type="entry name" value="THIOREDOXIN_1"/>
    <property type="match status" value="1"/>
</dbReference>
<protein>
    <submittedName>
        <fullName evidence="4">Putative thioredoxin</fullName>
    </submittedName>
</protein>
<dbReference type="InterPro" id="IPR000866">
    <property type="entry name" value="AhpC/TSA"/>
</dbReference>
<dbReference type="InterPro" id="IPR017937">
    <property type="entry name" value="Thioredoxin_CS"/>
</dbReference>
<keyword evidence="1" id="KW-0676">Redox-active center</keyword>
<evidence type="ECO:0000256" key="1">
    <source>
        <dbReference type="ARBA" id="ARBA00023284"/>
    </source>
</evidence>
<gene>
    <name evidence="4" type="ORF">KL86APRO_10707</name>
</gene>
<dbReference type="PANTHER" id="PTHR42852">
    <property type="entry name" value="THIOL:DISULFIDE INTERCHANGE PROTEIN DSBE"/>
    <property type="match status" value="1"/>
</dbReference>
<dbReference type="EMBL" id="FLUO01000001">
    <property type="protein sequence ID" value="SBV96037.1"/>
    <property type="molecule type" value="Genomic_DNA"/>
</dbReference>
<dbReference type="GO" id="GO:0016209">
    <property type="term" value="F:antioxidant activity"/>
    <property type="evidence" value="ECO:0007669"/>
    <property type="project" value="InterPro"/>
</dbReference>
<feature type="signal peptide" evidence="2">
    <location>
        <begin position="1"/>
        <end position="18"/>
    </location>
</feature>
<dbReference type="AlphaFoldDB" id="A0A212J9B4"/>
<dbReference type="PROSITE" id="PS51352">
    <property type="entry name" value="THIOREDOXIN_2"/>
    <property type="match status" value="1"/>
</dbReference>
<dbReference type="SUPFAM" id="SSF52833">
    <property type="entry name" value="Thioredoxin-like"/>
    <property type="match status" value="1"/>
</dbReference>
<reference evidence="4" key="1">
    <citation type="submission" date="2016-04" db="EMBL/GenBank/DDBJ databases">
        <authorList>
            <person name="Evans L.H."/>
            <person name="Alamgir A."/>
            <person name="Owens N."/>
            <person name="Weber N.D."/>
            <person name="Virtaneva K."/>
            <person name="Barbian K."/>
            <person name="Babar A."/>
            <person name="Rosenke K."/>
        </authorList>
    </citation>
    <scope>NUCLEOTIDE SEQUENCE</scope>
    <source>
        <strain evidence="4">86</strain>
    </source>
</reference>
<evidence type="ECO:0000313" key="4">
    <source>
        <dbReference type="EMBL" id="SBV96037.1"/>
    </source>
</evidence>
<dbReference type="InterPro" id="IPR013766">
    <property type="entry name" value="Thioredoxin_domain"/>
</dbReference>
<sequence>MRAALAMLGLAALLTACGDAPKGATRGRLAPEIAVLDGADENVRLADHQGKAVLVSFWFTGCGPCTAELPVLDAFLRAHGADKVAILPVNMVDDAATIRATYRRLGLENLPILRDSVHITTRRYGVSGAPTNFLIDSRGIVVERVDGALDHAALENRLLPLVRREPS</sequence>
<dbReference type="Gene3D" id="3.40.30.10">
    <property type="entry name" value="Glutaredoxin"/>
    <property type="match status" value="1"/>
</dbReference>
<dbReference type="PANTHER" id="PTHR42852:SF17">
    <property type="entry name" value="THIOREDOXIN-LIKE PROTEIN HI_1115"/>
    <property type="match status" value="1"/>
</dbReference>
<name>A0A212J9B4_9PROT</name>
<accession>A0A212J9B4</accession>
<dbReference type="Pfam" id="PF00578">
    <property type="entry name" value="AhpC-TSA"/>
    <property type="match status" value="1"/>
</dbReference>
<evidence type="ECO:0000259" key="3">
    <source>
        <dbReference type="PROSITE" id="PS51352"/>
    </source>
</evidence>
<dbReference type="InterPro" id="IPR036249">
    <property type="entry name" value="Thioredoxin-like_sf"/>
</dbReference>
<dbReference type="CDD" id="cd02966">
    <property type="entry name" value="TlpA_like_family"/>
    <property type="match status" value="1"/>
</dbReference>
<dbReference type="GO" id="GO:0015036">
    <property type="term" value="F:disulfide oxidoreductase activity"/>
    <property type="evidence" value="ECO:0007669"/>
    <property type="project" value="UniProtKB-ARBA"/>
</dbReference>
<evidence type="ECO:0000256" key="2">
    <source>
        <dbReference type="SAM" id="SignalP"/>
    </source>
</evidence>
<feature type="domain" description="Thioredoxin" evidence="3">
    <location>
        <begin position="24"/>
        <end position="163"/>
    </location>
</feature>
<dbReference type="PROSITE" id="PS51257">
    <property type="entry name" value="PROKAR_LIPOPROTEIN"/>
    <property type="match status" value="1"/>
</dbReference>
<organism evidence="4">
    <name type="scientific">uncultured Alphaproteobacteria bacterium</name>
    <dbReference type="NCBI Taxonomy" id="91750"/>
    <lineage>
        <taxon>Bacteria</taxon>
        <taxon>Pseudomonadati</taxon>
        <taxon>Pseudomonadota</taxon>
        <taxon>Alphaproteobacteria</taxon>
        <taxon>environmental samples</taxon>
    </lineage>
</organism>
<proteinExistence type="predicted"/>